<feature type="compositionally biased region" description="Basic residues" evidence="1">
    <location>
        <begin position="1"/>
        <end position="11"/>
    </location>
</feature>
<evidence type="ECO:0000256" key="1">
    <source>
        <dbReference type="SAM" id="MobiDB-lite"/>
    </source>
</evidence>
<sequence>GCSQVQHRRHGHHDDLEDPEADVGERGEGVVADVLAARLLRVADELALFIIVDGLAPHGRQHNAEDDEDGQPDLAHEGRVVVDLLQEPRQETPAHPGWAVVSNPAGKAGKQALSKRVRCTRFPQNTSHHPSSVLSRHWCHPHIHKHSLAQAAIESQNGLGWKGL</sequence>
<accession>A0A8B9FAD7</accession>
<dbReference type="AlphaFoldDB" id="A0A8B9FAD7"/>
<name>A0A8B9FAD7_9PSIT</name>
<evidence type="ECO:0000313" key="3">
    <source>
        <dbReference type="Proteomes" id="UP000694522"/>
    </source>
</evidence>
<reference evidence="2" key="2">
    <citation type="submission" date="2025-09" db="UniProtKB">
        <authorList>
            <consortium name="Ensembl"/>
        </authorList>
    </citation>
    <scope>IDENTIFICATION</scope>
</reference>
<organism evidence="2 3">
    <name type="scientific">Amazona collaria</name>
    <name type="common">yellow-billed parrot</name>
    <dbReference type="NCBI Taxonomy" id="241587"/>
    <lineage>
        <taxon>Eukaryota</taxon>
        <taxon>Metazoa</taxon>
        <taxon>Chordata</taxon>
        <taxon>Craniata</taxon>
        <taxon>Vertebrata</taxon>
        <taxon>Euteleostomi</taxon>
        <taxon>Archelosauria</taxon>
        <taxon>Archosauria</taxon>
        <taxon>Dinosauria</taxon>
        <taxon>Saurischia</taxon>
        <taxon>Theropoda</taxon>
        <taxon>Coelurosauria</taxon>
        <taxon>Aves</taxon>
        <taxon>Neognathae</taxon>
        <taxon>Neoaves</taxon>
        <taxon>Telluraves</taxon>
        <taxon>Australaves</taxon>
        <taxon>Psittaciformes</taxon>
        <taxon>Psittacidae</taxon>
        <taxon>Amazona</taxon>
    </lineage>
</organism>
<proteinExistence type="predicted"/>
<dbReference type="Ensembl" id="ENSACOT00000007446.1">
    <property type="protein sequence ID" value="ENSACOP00000007193.1"/>
    <property type="gene ID" value="ENSACOG00000005042.1"/>
</dbReference>
<evidence type="ECO:0000313" key="2">
    <source>
        <dbReference type="Ensembl" id="ENSACOP00000007193.1"/>
    </source>
</evidence>
<protein>
    <submittedName>
        <fullName evidence="2">Uncharacterized protein</fullName>
    </submittedName>
</protein>
<keyword evidence="3" id="KW-1185">Reference proteome</keyword>
<dbReference type="Proteomes" id="UP000694522">
    <property type="component" value="Unplaced"/>
</dbReference>
<reference evidence="2" key="1">
    <citation type="submission" date="2025-08" db="UniProtKB">
        <authorList>
            <consortium name="Ensembl"/>
        </authorList>
    </citation>
    <scope>IDENTIFICATION</scope>
</reference>
<feature type="region of interest" description="Disordered" evidence="1">
    <location>
        <begin position="1"/>
        <end position="24"/>
    </location>
</feature>